<dbReference type="InterPro" id="IPR001127">
    <property type="entry name" value="PTS_EIIA_1_perm"/>
</dbReference>
<dbReference type="Gene3D" id="2.70.70.10">
    <property type="entry name" value="Glucose Permease (Domain IIA)"/>
    <property type="match status" value="1"/>
</dbReference>
<keyword evidence="8" id="KW-0670">Pyruvate</keyword>
<keyword evidence="5" id="KW-0598">Phosphotransferase system</keyword>
<evidence type="ECO:0000256" key="2">
    <source>
        <dbReference type="ARBA" id="ARBA00022448"/>
    </source>
</evidence>
<dbReference type="SUPFAM" id="SSF51261">
    <property type="entry name" value="Duplicated hybrid motif"/>
    <property type="match status" value="1"/>
</dbReference>
<dbReference type="GO" id="GO:0009401">
    <property type="term" value="P:phosphoenolpyruvate-dependent sugar phosphotransferase system"/>
    <property type="evidence" value="ECO:0007669"/>
    <property type="project" value="UniProtKB-KW"/>
</dbReference>
<reference evidence="8 9" key="1">
    <citation type="submission" date="2013-09" db="EMBL/GenBank/DDBJ databases">
        <authorList>
            <person name="Durkin A.S."/>
            <person name="Haft D.R."/>
            <person name="McCorrison J."/>
            <person name="Torralba M."/>
            <person name="Gillis M."/>
            <person name="Haft D.H."/>
            <person name="Methe B."/>
            <person name="Sutton G."/>
            <person name="Nelson K.E."/>
        </authorList>
    </citation>
    <scope>NUCLEOTIDE SEQUENCE [LARGE SCALE GENOMIC DNA]</scope>
    <source>
        <strain evidence="8 9">BV3C16-1</strain>
    </source>
</reference>
<dbReference type="Proteomes" id="UP000017090">
    <property type="component" value="Unassembled WGS sequence"/>
</dbReference>
<dbReference type="RefSeq" id="WP_023053218.1">
    <property type="nucleotide sequence ID" value="NZ_AWXA01000011.1"/>
</dbReference>
<dbReference type="Pfam" id="PF00358">
    <property type="entry name" value="PTS_EIIA_1"/>
    <property type="match status" value="1"/>
</dbReference>
<keyword evidence="6" id="KW-0418">Kinase</keyword>
<evidence type="ECO:0000256" key="3">
    <source>
        <dbReference type="ARBA" id="ARBA00022597"/>
    </source>
</evidence>
<accession>U7UP28</accession>
<dbReference type="InterPro" id="IPR011055">
    <property type="entry name" value="Dup_hybrid_motif"/>
</dbReference>
<dbReference type="NCBIfam" id="TIGR00830">
    <property type="entry name" value="PTBA"/>
    <property type="match status" value="1"/>
</dbReference>
<dbReference type="AlphaFoldDB" id="U7UP28"/>
<evidence type="ECO:0000256" key="4">
    <source>
        <dbReference type="ARBA" id="ARBA00022679"/>
    </source>
</evidence>
<keyword evidence="4" id="KW-0808">Transferase</keyword>
<dbReference type="OrthoDB" id="92465at2"/>
<keyword evidence="9" id="KW-1185">Reference proteome</keyword>
<name>U7UP28_9FIRM</name>
<proteinExistence type="predicted"/>
<dbReference type="InterPro" id="IPR050890">
    <property type="entry name" value="PTS_EIIA_component"/>
</dbReference>
<protein>
    <submittedName>
        <fullName evidence="8">Phosphoenolpyruvate-dependent sugar PTS family porter, EIIA 1</fullName>
    </submittedName>
</protein>
<dbReference type="PANTHER" id="PTHR45008:SF1">
    <property type="entry name" value="PTS SYSTEM GLUCOSE-SPECIFIC EIIA COMPONENT"/>
    <property type="match status" value="1"/>
</dbReference>
<sequence>MSSPDAIIFASPFSGELHPITDAPDPVFAKKMTGDGFFVYPADGRVLAPDDGAVIYAAETGHALAMTTSGGVEYLIHLGVDSATIRDVFTVHVKNGSVVRKGDLLITADLDALRDKALSDAFICVFTSLSDTRPVRLIGPAEITALEAAVSF</sequence>
<dbReference type="GO" id="GO:0005737">
    <property type="term" value="C:cytoplasm"/>
    <property type="evidence" value="ECO:0007669"/>
    <property type="project" value="UniProtKB-SubCell"/>
</dbReference>
<dbReference type="PATRIC" id="fig|1111454.3.peg.702"/>
<keyword evidence="2" id="KW-0813">Transport</keyword>
<evidence type="ECO:0000256" key="6">
    <source>
        <dbReference type="ARBA" id="ARBA00022777"/>
    </source>
</evidence>
<evidence type="ECO:0000313" key="9">
    <source>
        <dbReference type="Proteomes" id="UP000017090"/>
    </source>
</evidence>
<dbReference type="GO" id="GO:0016301">
    <property type="term" value="F:kinase activity"/>
    <property type="evidence" value="ECO:0007669"/>
    <property type="project" value="UniProtKB-KW"/>
</dbReference>
<dbReference type="STRING" id="1111454.HMPREF1250_0610"/>
<organism evidence="8 9">
    <name type="scientific">Megasphaera vaginalis</name>
    <name type="common">ex Srinivasan et al. 2021</name>
    <dbReference type="NCBI Taxonomy" id="1111454"/>
    <lineage>
        <taxon>Bacteria</taxon>
        <taxon>Bacillati</taxon>
        <taxon>Bacillota</taxon>
        <taxon>Negativicutes</taxon>
        <taxon>Veillonellales</taxon>
        <taxon>Veillonellaceae</taxon>
        <taxon>Megasphaera</taxon>
    </lineage>
</organism>
<feature type="domain" description="PTS EIIA type-1" evidence="7">
    <location>
        <begin position="25"/>
        <end position="128"/>
    </location>
</feature>
<gene>
    <name evidence="8" type="ORF">HMPREF1250_0610</name>
</gene>
<evidence type="ECO:0000256" key="1">
    <source>
        <dbReference type="ARBA" id="ARBA00004496"/>
    </source>
</evidence>
<dbReference type="PANTHER" id="PTHR45008">
    <property type="entry name" value="PTS SYSTEM GLUCOSE-SPECIFIC EIIA COMPONENT"/>
    <property type="match status" value="1"/>
</dbReference>
<evidence type="ECO:0000256" key="5">
    <source>
        <dbReference type="ARBA" id="ARBA00022683"/>
    </source>
</evidence>
<evidence type="ECO:0000313" key="8">
    <source>
        <dbReference type="EMBL" id="ERT61051.1"/>
    </source>
</evidence>
<dbReference type="EMBL" id="AWXA01000011">
    <property type="protein sequence ID" value="ERT61051.1"/>
    <property type="molecule type" value="Genomic_DNA"/>
</dbReference>
<comment type="caution">
    <text evidence="8">The sequence shown here is derived from an EMBL/GenBank/DDBJ whole genome shotgun (WGS) entry which is preliminary data.</text>
</comment>
<comment type="subcellular location">
    <subcellularLocation>
        <location evidence="1">Cytoplasm</location>
    </subcellularLocation>
</comment>
<dbReference type="eggNOG" id="COG2190">
    <property type="taxonomic scope" value="Bacteria"/>
</dbReference>
<evidence type="ECO:0000259" key="7">
    <source>
        <dbReference type="PROSITE" id="PS51093"/>
    </source>
</evidence>
<keyword evidence="3" id="KW-0762">Sugar transport</keyword>
<dbReference type="PROSITE" id="PS51093">
    <property type="entry name" value="PTS_EIIA_TYPE_1"/>
    <property type="match status" value="1"/>
</dbReference>